<dbReference type="InterPro" id="IPR011009">
    <property type="entry name" value="Kinase-like_dom_sf"/>
</dbReference>
<dbReference type="STRING" id="670307.HYPDE_35058"/>
<protein>
    <submittedName>
        <fullName evidence="3">Serine/threonine protein kinase</fullName>
    </submittedName>
</protein>
<dbReference type="Gene3D" id="1.10.510.10">
    <property type="entry name" value="Transferase(Phosphotransferase) domain 1"/>
    <property type="match status" value="1"/>
</dbReference>
<feature type="region of interest" description="Disordered" evidence="1">
    <location>
        <begin position="1688"/>
        <end position="1730"/>
    </location>
</feature>
<dbReference type="InterPro" id="IPR045055">
    <property type="entry name" value="DNA2/NAM7-like"/>
</dbReference>
<dbReference type="EMBL" id="CP005587">
    <property type="protein sequence ID" value="AGK58683.1"/>
    <property type="molecule type" value="Genomic_DNA"/>
</dbReference>
<dbReference type="eggNOG" id="COG0515">
    <property type="taxonomic scope" value="Bacteria"/>
</dbReference>
<dbReference type="InterPro" id="IPR049468">
    <property type="entry name" value="Restrct_endonuc-II-like_dom"/>
</dbReference>
<dbReference type="PANTHER" id="PTHR10887:SF495">
    <property type="entry name" value="HELICASE SENATAXIN ISOFORM X1-RELATED"/>
    <property type="match status" value="1"/>
</dbReference>
<dbReference type="Proteomes" id="UP000005952">
    <property type="component" value="Chromosome"/>
</dbReference>
<dbReference type="Pfam" id="PF13087">
    <property type="entry name" value="AAA_12"/>
    <property type="match status" value="1"/>
</dbReference>
<keyword evidence="3" id="KW-0418">Kinase</keyword>
<accession>N0B6P0</accession>
<dbReference type="InterPro" id="IPR047187">
    <property type="entry name" value="SF1_C_Upf1"/>
</dbReference>
<dbReference type="InterPro" id="IPR041677">
    <property type="entry name" value="DNA2/NAM7_AAA_11"/>
</dbReference>
<dbReference type="InterPro" id="IPR025103">
    <property type="entry name" value="DUF4011"/>
</dbReference>
<dbReference type="PROSITE" id="PS50011">
    <property type="entry name" value="PROTEIN_KINASE_DOM"/>
    <property type="match status" value="1"/>
</dbReference>
<dbReference type="PANTHER" id="PTHR10887">
    <property type="entry name" value="DNA2/NAM7 HELICASE FAMILY"/>
    <property type="match status" value="1"/>
</dbReference>
<dbReference type="InterPro" id="IPR041679">
    <property type="entry name" value="DNA2/NAM7-like_C"/>
</dbReference>
<keyword evidence="3" id="KW-0808">Transferase</keyword>
<feature type="domain" description="Protein kinase" evidence="2">
    <location>
        <begin position="118"/>
        <end position="367"/>
    </location>
</feature>
<dbReference type="GO" id="GO:0004674">
    <property type="term" value="F:protein serine/threonine kinase activity"/>
    <property type="evidence" value="ECO:0007669"/>
    <property type="project" value="UniProtKB-KW"/>
</dbReference>
<evidence type="ECO:0000259" key="2">
    <source>
        <dbReference type="PROSITE" id="PS50011"/>
    </source>
</evidence>
<dbReference type="CDD" id="cd18808">
    <property type="entry name" value="SF1_C_Upf1"/>
    <property type="match status" value="1"/>
</dbReference>
<dbReference type="Pfam" id="PF13195">
    <property type="entry name" value="DUF4011"/>
    <property type="match status" value="1"/>
</dbReference>
<proteinExistence type="predicted"/>
<gene>
    <name evidence="3" type="ORF">HYPDE_35058</name>
</gene>
<sequence length="2120" mass="234612">MYVRVCPACGHGRPLDEDECNHILESGEACRFPLLDIHPMPAGQRPAEQVGPIEPVERAEATASGTSQEPPVDGADGLCPNGHAVEPDDVLCLTCGARLGANQEPRSPDKSARTIGDWQIVAELPPATTDADLYLARREHDETVHVLRHFQTGLEPNQSLYAVLQSLDRRDVGRLIAHGRFEGRAYEVWEHVEGRTLGEFRHKVIHDPDAIEQVAVALIKTLVAFEQRGLRHGNLQPSVIRVRSEDPLTLCVTDFASARIAEFDVEASRFRQTSRYMAPESVAEASTAASDWWSLGIILLEMLTDGRCFEGVHDRAFLLHLVARGVALPEGLNARWRNLLEGLLTRNHESRWRAEQALRWTDGENDIATEYEHGGTTSSGPAIPFADRRITSPAEFTFVAAEDANWADAQAALDHGRIASWLDDFEKTPVPLNTIRNLTSDQRLKELNSDFPLALALAALNSNLPLCIRGEFVTPRALLSEPEAGIKWLAREPIAYLRRLKRPSDHWLILLADRAQRVRSRARDAHITLDDIELSVLQLATSTAALEQRWSGKRGLFPDSDNPILASLIDRRNLNDEDLLLLAAASIENFKPAEEILREAERLAKEAGVTEFDRQSAIKELTRPRRDLADELEARVPGFERCGREAIDGWMDTYRAANRRMPLSRLLVVSAIPASDWAEPPHQDYVRNVVSFLERQVLAGIQRGPLVQMRATASVLDVTGLGRVNLQERILDAIVSRADAAVDLPRDAVPANLIDKLRAIESKARTYLRDTGLDALFLAFPILTLKLKNDDGEKTRIAPVFLWPITLAVQRGAAGSVSIGFDPTREVQLNPALETILGPEAAARWQDWANDRLRDGFDSHTTVLRAVAELVEGRAEEKLVPLPQAKAIKAVNKLAMHASGAIFLAEFSSQAIANDLRQLQQKPLEGTALECLLRLSTPDKQPELGKVSHLDRFTTLEADPSQEEAVFRARHAPGLVVQGPPGTGKSQTIVNIITDCIGRGESVLVVCEKKAALDVVQKRLAAEKIDHRAFRIENTQSDRVTVLNQLREQVPHILDARTVPGANALARRSQIATQFDALEADLDAYHEALHVTDDRLDLTYREVLAIIAQNDARVADLSVPGLRALLGPLSAGELEIVISDCSGLVDVWLKGGIAHSALEFLRPFATDAALAAHISNDLTDLRAADETRVMAITGRKRLDADLQGILCSDADALGRWLDENQQALETIPPEVLERANRWRSFFAPDGQHLGDAEAGRKRLADLIERLDWLAMPGPASLFYSSVREWTPEELGALSGALPALRSVPGLFSFLNLPRLLRRRAAKSVLLGRGAATDQVACLAHAEAAQFETTLRSTLRELEEIGAAFGERLGCPADRTQMLEVARSLAGHLNDFRDLADRLEAAPVAGLWPHVERFASEISTSRRDTRIPPLAPLLTALDCARAVAASNALTLKGVERVARYLTEEALDGIKRSIRIESSLPFNWQAVHEAMPALVPLQTFRLRQAQLSPVARAVFVELEPVADALRSYASPCDTVAALMRREAAAAWKGEIETRHPQLQRIRTQLESDIAKLESLDSQMRDVNRRYLAHIGPNGIRGTQDWSRIWSIGGVNAQRLRQIFEKGRSLGLLKLRPVWLVNPDVASRMLPLESGLFDVVIFDEASQMRVVNALPALYRAKRAIISGDEKQLPPTNFFGTRAEASSPADDDTDDPWSNVDGDPVEDGADAEANVGSIDPRELAASERHIKDCEDLLTLATGLLPPASLDIHYRSAYRELIAFSNAAYYGGKLNVPVRRPVDDVKRAKPIEIHRVDGLYRDQTNADEAGAIVNLLGELWASLPTPPTVGVVTFNMKQAELIEARVRQRADEDRKFARSLDRERTRSADGEDVSFFVKNLENVQGDERDWIVFSTTFGRDENSVFKRVFGVLNQQGGERRLNVAVTRAKQKVVLVTSMPTAEISSFIGQRRAPTMARDYLQAYMRYAELVHDGEFEAAQSILGAFDSVPRYGGPHLDLQSDALVLQALDALHRDGFDASLMPPEDAFSLDIAVTHPETGLYALGIEFDSPRHHLLRQARAREVWRPKLLARSGLSLHRIQSSAWVQDQARERERLILAARTAIARARAA</sequence>
<dbReference type="HOGENOM" id="CLU_232418_0_0_5"/>
<keyword evidence="4" id="KW-1185">Reference proteome</keyword>
<keyword evidence="3" id="KW-0723">Serine/threonine-protein kinase</keyword>
<evidence type="ECO:0000256" key="1">
    <source>
        <dbReference type="SAM" id="MobiDB-lite"/>
    </source>
</evidence>
<dbReference type="Pfam" id="PF18741">
    <property type="entry name" value="MTES_1575"/>
    <property type="match status" value="1"/>
</dbReference>
<reference evidence="3 4" key="1">
    <citation type="journal article" date="2013" name="Genome Announc.">
        <title>Genome sequences for three denitrifying bacterial strains isolated from a uranium- and nitrate-contaminated subsurface environment.</title>
        <authorList>
            <person name="Venkatramanan R."/>
            <person name="Prakash O."/>
            <person name="Woyke T."/>
            <person name="Chain P."/>
            <person name="Goodwin L.A."/>
            <person name="Watson D."/>
            <person name="Brooks S."/>
            <person name="Kostka J.E."/>
            <person name="Green S.J."/>
        </authorList>
    </citation>
    <scope>NUCLEOTIDE SEQUENCE [LARGE SCALE GENOMIC DNA]</scope>
    <source>
        <strain evidence="3 4">1NES1</strain>
    </source>
</reference>
<evidence type="ECO:0000313" key="4">
    <source>
        <dbReference type="Proteomes" id="UP000005952"/>
    </source>
</evidence>
<name>N0B6P0_9HYPH</name>
<dbReference type="GO" id="GO:0004386">
    <property type="term" value="F:helicase activity"/>
    <property type="evidence" value="ECO:0007669"/>
    <property type="project" value="InterPro"/>
</dbReference>
<dbReference type="InterPro" id="IPR000719">
    <property type="entry name" value="Prot_kinase_dom"/>
</dbReference>
<dbReference type="Gene3D" id="3.40.50.300">
    <property type="entry name" value="P-loop containing nucleotide triphosphate hydrolases"/>
    <property type="match status" value="3"/>
</dbReference>
<dbReference type="SUPFAM" id="SSF56112">
    <property type="entry name" value="Protein kinase-like (PK-like)"/>
    <property type="match status" value="1"/>
</dbReference>
<dbReference type="GO" id="GO:0005524">
    <property type="term" value="F:ATP binding"/>
    <property type="evidence" value="ECO:0007669"/>
    <property type="project" value="InterPro"/>
</dbReference>
<dbReference type="Pfam" id="PF00069">
    <property type="entry name" value="Pkinase"/>
    <property type="match status" value="1"/>
</dbReference>
<dbReference type="Pfam" id="PF13086">
    <property type="entry name" value="AAA_11"/>
    <property type="match status" value="2"/>
</dbReference>
<dbReference type="InterPro" id="IPR027417">
    <property type="entry name" value="P-loop_NTPase"/>
</dbReference>
<dbReference type="KEGG" id="hdt:HYPDE_35058"/>
<dbReference type="eggNOG" id="COG1112">
    <property type="taxonomic scope" value="Bacteria"/>
</dbReference>
<evidence type="ECO:0000313" key="3">
    <source>
        <dbReference type="EMBL" id="AGK58683.1"/>
    </source>
</evidence>
<organism evidence="3 4">
    <name type="scientific">Hyphomicrobium denitrificans 1NES1</name>
    <dbReference type="NCBI Taxonomy" id="670307"/>
    <lineage>
        <taxon>Bacteria</taxon>
        <taxon>Pseudomonadati</taxon>
        <taxon>Pseudomonadota</taxon>
        <taxon>Alphaproteobacteria</taxon>
        <taxon>Hyphomicrobiales</taxon>
        <taxon>Hyphomicrobiaceae</taxon>
        <taxon>Hyphomicrobium</taxon>
    </lineage>
</organism>
<dbReference type="SMART" id="SM00220">
    <property type="entry name" value="S_TKc"/>
    <property type="match status" value="1"/>
</dbReference>
<dbReference type="SUPFAM" id="SSF52540">
    <property type="entry name" value="P-loop containing nucleoside triphosphate hydrolases"/>
    <property type="match status" value="1"/>
</dbReference>